<organism evidence="6 7">
    <name type="scientific">Leifsonia virtsii</name>
    <dbReference type="NCBI Taxonomy" id="3035915"/>
    <lineage>
        <taxon>Bacteria</taxon>
        <taxon>Bacillati</taxon>
        <taxon>Actinomycetota</taxon>
        <taxon>Actinomycetes</taxon>
        <taxon>Micrococcales</taxon>
        <taxon>Microbacteriaceae</taxon>
        <taxon>Leifsonia</taxon>
    </lineage>
</organism>
<dbReference type="SUPFAM" id="SSF48498">
    <property type="entry name" value="Tetracyclin repressor-like, C-terminal domain"/>
    <property type="match status" value="1"/>
</dbReference>
<keyword evidence="2 4" id="KW-0238">DNA-binding</keyword>
<evidence type="ECO:0000256" key="2">
    <source>
        <dbReference type="ARBA" id="ARBA00023125"/>
    </source>
</evidence>
<keyword evidence="1" id="KW-0805">Transcription regulation</keyword>
<feature type="domain" description="HTH tetR-type" evidence="5">
    <location>
        <begin position="5"/>
        <end position="65"/>
    </location>
</feature>
<evidence type="ECO:0000313" key="6">
    <source>
        <dbReference type="EMBL" id="MDN4597759.1"/>
    </source>
</evidence>
<evidence type="ECO:0000256" key="1">
    <source>
        <dbReference type="ARBA" id="ARBA00023015"/>
    </source>
</evidence>
<sequence length="179" mass="19229">MTPLRSDAVRSRERILAAAAKRERTTLRLNDVARDAGVGVGTVYRHFPTVDALVEELTAGTVDRALAAARGALALDDARVAFDGFLKTMLDLLLSDEGLQQVLLAADESSPEVHAAKLELTRAAGTLLERAQRAGAVRPGLTLQQLMHLVCGFERTVRLGPPEDRATITAVLRAGLRPD</sequence>
<evidence type="ECO:0000256" key="3">
    <source>
        <dbReference type="ARBA" id="ARBA00023163"/>
    </source>
</evidence>
<keyword evidence="3" id="KW-0804">Transcription</keyword>
<dbReference type="InterPro" id="IPR036271">
    <property type="entry name" value="Tet_transcr_reg_TetR-rel_C_sf"/>
</dbReference>
<protein>
    <submittedName>
        <fullName evidence="6">Helix-turn-helix domain containing protein</fullName>
    </submittedName>
</protein>
<dbReference type="InterPro" id="IPR049445">
    <property type="entry name" value="TetR_SbtR-like_C"/>
</dbReference>
<evidence type="ECO:0000313" key="7">
    <source>
        <dbReference type="Proteomes" id="UP001174210"/>
    </source>
</evidence>
<dbReference type="Gene3D" id="1.10.357.10">
    <property type="entry name" value="Tetracycline Repressor, domain 2"/>
    <property type="match status" value="1"/>
</dbReference>
<dbReference type="Pfam" id="PF00440">
    <property type="entry name" value="TetR_N"/>
    <property type="match status" value="1"/>
</dbReference>
<proteinExistence type="predicted"/>
<dbReference type="InterPro" id="IPR050109">
    <property type="entry name" value="HTH-type_TetR-like_transc_reg"/>
</dbReference>
<evidence type="ECO:0000256" key="4">
    <source>
        <dbReference type="PROSITE-ProRule" id="PRU00335"/>
    </source>
</evidence>
<name>A0ABT8IY66_9MICO</name>
<dbReference type="InterPro" id="IPR009057">
    <property type="entry name" value="Homeodomain-like_sf"/>
</dbReference>
<dbReference type="RefSeq" id="WP_301218993.1">
    <property type="nucleotide sequence ID" value="NZ_JAROCB010000003.1"/>
</dbReference>
<dbReference type="PROSITE" id="PS50977">
    <property type="entry name" value="HTH_TETR_2"/>
    <property type="match status" value="1"/>
</dbReference>
<keyword evidence="7" id="KW-1185">Reference proteome</keyword>
<dbReference type="EMBL" id="JAROCB010000003">
    <property type="protein sequence ID" value="MDN4597759.1"/>
    <property type="molecule type" value="Genomic_DNA"/>
</dbReference>
<dbReference type="Proteomes" id="UP001174210">
    <property type="component" value="Unassembled WGS sequence"/>
</dbReference>
<accession>A0ABT8IY66</accession>
<dbReference type="SUPFAM" id="SSF46689">
    <property type="entry name" value="Homeodomain-like"/>
    <property type="match status" value="1"/>
</dbReference>
<feature type="DNA-binding region" description="H-T-H motif" evidence="4">
    <location>
        <begin position="28"/>
        <end position="47"/>
    </location>
</feature>
<dbReference type="PANTHER" id="PTHR30055:SF234">
    <property type="entry name" value="HTH-TYPE TRANSCRIPTIONAL REGULATOR BETI"/>
    <property type="match status" value="1"/>
</dbReference>
<dbReference type="InterPro" id="IPR001647">
    <property type="entry name" value="HTH_TetR"/>
</dbReference>
<comment type="caution">
    <text evidence="6">The sequence shown here is derived from an EMBL/GenBank/DDBJ whole genome shotgun (WGS) entry which is preliminary data.</text>
</comment>
<dbReference type="PANTHER" id="PTHR30055">
    <property type="entry name" value="HTH-TYPE TRANSCRIPTIONAL REGULATOR RUTR"/>
    <property type="match status" value="1"/>
</dbReference>
<dbReference type="Pfam" id="PF21597">
    <property type="entry name" value="TetR_C_43"/>
    <property type="match status" value="1"/>
</dbReference>
<evidence type="ECO:0000259" key="5">
    <source>
        <dbReference type="PROSITE" id="PS50977"/>
    </source>
</evidence>
<reference evidence="6" key="1">
    <citation type="submission" date="2023-03" db="EMBL/GenBank/DDBJ databases">
        <title>MT1 and MT2 Draft Genomes of Novel Species.</title>
        <authorList>
            <person name="Venkateswaran K."/>
        </authorList>
    </citation>
    <scope>NUCLEOTIDE SEQUENCE</scope>
    <source>
        <strain evidence="6">F6_8S_P_1A</strain>
    </source>
</reference>
<gene>
    <name evidence="6" type="ORF">P5G59_11460</name>
</gene>